<dbReference type="EMBL" id="BRVO01000001">
    <property type="protein sequence ID" value="GLB48434.1"/>
    <property type="molecule type" value="Genomic_DNA"/>
</dbReference>
<evidence type="ECO:0000313" key="1">
    <source>
        <dbReference type="EMBL" id="GLB48434.1"/>
    </source>
</evidence>
<sequence>MKRFIWLACFVLLFGCADNHSNRNPYLSEVSFTKTINLNLPLYNNLTVAGNGVLINDDGAGIRGIIVINQGFNTFLAWEASCPNHAPSGCSTMSVVGNIYCQCDCEDYRYNLYTGAIVDETNDGNAYHNMLFYQTTVNGNILTVSN</sequence>
<evidence type="ECO:0008006" key="3">
    <source>
        <dbReference type="Google" id="ProtNLM"/>
    </source>
</evidence>
<dbReference type="RefSeq" id="WP_281764072.1">
    <property type="nucleotide sequence ID" value="NZ_BRVO01000001.1"/>
</dbReference>
<protein>
    <recommendedName>
        <fullName evidence="3">Rieske domain-containing protein</fullName>
    </recommendedName>
</protein>
<dbReference type="Proteomes" id="UP001143543">
    <property type="component" value="Unassembled WGS sequence"/>
</dbReference>
<dbReference type="PROSITE" id="PS51257">
    <property type="entry name" value="PROKAR_LIPOPROTEIN"/>
    <property type="match status" value="1"/>
</dbReference>
<name>A0ABQ5MGA8_9FLAO</name>
<accession>A0ABQ5MGA8</accession>
<keyword evidence="2" id="KW-1185">Reference proteome</keyword>
<gene>
    <name evidence="1" type="ORF">Y10_08020</name>
</gene>
<evidence type="ECO:0000313" key="2">
    <source>
        <dbReference type="Proteomes" id="UP001143543"/>
    </source>
</evidence>
<proteinExistence type="predicted"/>
<comment type="caution">
    <text evidence="1">The sequence shown here is derived from an EMBL/GenBank/DDBJ whole genome shotgun (WGS) entry which is preliminary data.</text>
</comment>
<reference evidence="1" key="1">
    <citation type="submission" date="2022-07" db="EMBL/GenBank/DDBJ databases">
        <title>Taxonomy of Novel Oxalotrophic and Methylotrophic Bacteria.</title>
        <authorList>
            <person name="Sahin N."/>
            <person name="Tani A."/>
        </authorList>
    </citation>
    <scope>NUCLEOTIDE SEQUENCE</scope>
    <source>
        <strain evidence="1">Y10</strain>
    </source>
</reference>
<organism evidence="1 2">
    <name type="scientific">Neptunitalea lumnitzerae</name>
    <dbReference type="NCBI Taxonomy" id="2965509"/>
    <lineage>
        <taxon>Bacteria</taxon>
        <taxon>Pseudomonadati</taxon>
        <taxon>Bacteroidota</taxon>
        <taxon>Flavobacteriia</taxon>
        <taxon>Flavobacteriales</taxon>
        <taxon>Flavobacteriaceae</taxon>
        <taxon>Neptunitalea</taxon>
    </lineage>
</organism>